<dbReference type="Proteomes" id="UP000308197">
    <property type="component" value="Unassembled WGS sequence"/>
</dbReference>
<sequence>MILNLPERVLFWVKPTKACYIDRLPVEVLEPISVLACIDNNSTGCALSRVSQRMRAATRAGRFISVELSLRTPQQFASFLGCFVAERARVAAGYTTPKVRHLFLASAKRTFKGEDLRAGEELRSYQKNVSSLMDLVAADLYSLLVFHECGFPDDELALPDIGVAGYPMLERLSLFGCGLKFVPTPQEWPEEDNGTVDSINEDAPCLPRLTHLQLTRTSSYASGMNPVYWAREAPGLTHLFLSNVDYPGHRPMTQHLRNIVNLDGPNSLKDLQVLMVQPTAAPPSGGWCGTPGVAYGQFAYSLSELHKNGVRPWALLPVIKRSTGRKVFERAARKEWAAWQGGHPGCWSVSKSYYRA</sequence>
<organism evidence="1 2">
    <name type="scientific">Polyporus arcularius HHB13444</name>
    <dbReference type="NCBI Taxonomy" id="1314778"/>
    <lineage>
        <taxon>Eukaryota</taxon>
        <taxon>Fungi</taxon>
        <taxon>Dikarya</taxon>
        <taxon>Basidiomycota</taxon>
        <taxon>Agaricomycotina</taxon>
        <taxon>Agaricomycetes</taxon>
        <taxon>Polyporales</taxon>
        <taxon>Polyporaceae</taxon>
        <taxon>Polyporus</taxon>
    </lineage>
</organism>
<gene>
    <name evidence="1" type="ORF">K466DRAFT_580802</name>
</gene>
<evidence type="ECO:0000313" key="2">
    <source>
        <dbReference type="Proteomes" id="UP000308197"/>
    </source>
</evidence>
<dbReference type="EMBL" id="ML210979">
    <property type="protein sequence ID" value="TFK93615.1"/>
    <property type="molecule type" value="Genomic_DNA"/>
</dbReference>
<evidence type="ECO:0000313" key="1">
    <source>
        <dbReference type="EMBL" id="TFK93615.1"/>
    </source>
</evidence>
<name>A0A5C3PUZ7_9APHY</name>
<reference evidence="1 2" key="1">
    <citation type="journal article" date="2019" name="Nat. Ecol. Evol.">
        <title>Megaphylogeny resolves global patterns of mushroom evolution.</title>
        <authorList>
            <person name="Varga T."/>
            <person name="Krizsan K."/>
            <person name="Foldi C."/>
            <person name="Dima B."/>
            <person name="Sanchez-Garcia M."/>
            <person name="Sanchez-Ramirez S."/>
            <person name="Szollosi G.J."/>
            <person name="Szarkandi J.G."/>
            <person name="Papp V."/>
            <person name="Albert L."/>
            <person name="Andreopoulos W."/>
            <person name="Angelini C."/>
            <person name="Antonin V."/>
            <person name="Barry K.W."/>
            <person name="Bougher N.L."/>
            <person name="Buchanan P."/>
            <person name="Buyck B."/>
            <person name="Bense V."/>
            <person name="Catcheside P."/>
            <person name="Chovatia M."/>
            <person name="Cooper J."/>
            <person name="Damon W."/>
            <person name="Desjardin D."/>
            <person name="Finy P."/>
            <person name="Geml J."/>
            <person name="Haridas S."/>
            <person name="Hughes K."/>
            <person name="Justo A."/>
            <person name="Karasinski D."/>
            <person name="Kautmanova I."/>
            <person name="Kiss B."/>
            <person name="Kocsube S."/>
            <person name="Kotiranta H."/>
            <person name="LaButti K.M."/>
            <person name="Lechner B.E."/>
            <person name="Liimatainen K."/>
            <person name="Lipzen A."/>
            <person name="Lukacs Z."/>
            <person name="Mihaltcheva S."/>
            <person name="Morgado L.N."/>
            <person name="Niskanen T."/>
            <person name="Noordeloos M.E."/>
            <person name="Ohm R.A."/>
            <person name="Ortiz-Santana B."/>
            <person name="Ovrebo C."/>
            <person name="Racz N."/>
            <person name="Riley R."/>
            <person name="Savchenko A."/>
            <person name="Shiryaev A."/>
            <person name="Soop K."/>
            <person name="Spirin V."/>
            <person name="Szebenyi C."/>
            <person name="Tomsovsky M."/>
            <person name="Tulloss R.E."/>
            <person name="Uehling J."/>
            <person name="Grigoriev I.V."/>
            <person name="Vagvolgyi C."/>
            <person name="Papp T."/>
            <person name="Martin F.M."/>
            <person name="Miettinen O."/>
            <person name="Hibbett D.S."/>
            <person name="Nagy L.G."/>
        </authorList>
    </citation>
    <scope>NUCLEOTIDE SEQUENCE [LARGE SCALE GENOMIC DNA]</scope>
    <source>
        <strain evidence="1 2">HHB13444</strain>
    </source>
</reference>
<proteinExistence type="predicted"/>
<accession>A0A5C3PUZ7</accession>
<keyword evidence="2" id="KW-1185">Reference proteome</keyword>
<dbReference type="InParanoid" id="A0A5C3PUZ7"/>
<protein>
    <submittedName>
        <fullName evidence="1">Uncharacterized protein</fullName>
    </submittedName>
</protein>
<dbReference type="AlphaFoldDB" id="A0A5C3PUZ7"/>